<sequence length="370" mass="40428">MARRHWRSGRPVKDVLAEEPYRFDPFQAARLLEALAPEADPLASSPDPRREAMRFVGAGGMGFPASAIAALQPARPADERHPALPPQLVVTFLDLIGQNGPLPHAYTEMVRDRVARGDRAMKAFLDMFVHRLVSVLIRAKRRHYPGLDNLPPDQGRMTGYLLAMLGLGTPGLAGRLAIPDRLLLRYAALFASRPRSAAGLVQILEDMIGAPVRLHALRGRWLPLAKGDHSRLADLRGFGGQNARLGQGVVLGTRVWAQDDGIRLDVGPLSLSAFRGLLPGGAQHLRVASLIRFYLDRDLDVSLRLVLRRADLPGLRLSAAPAPSGPRLGYSAWLSTRTPRSDDTQVVLTVPTVDEIAAALTRPQTVESFR</sequence>
<dbReference type="Pfam" id="PF06996">
    <property type="entry name" value="T6SS_TssG"/>
    <property type="match status" value="1"/>
</dbReference>
<dbReference type="PANTHER" id="PTHR35564:SF4">
    <property type="entry name" value="CYTOPLASMIC PROTEIN"/>
    <property type="match status" value="1"/>
</dbReference>
<gene>
    <name evidence="1" type="ORF">SAMN05421779_102242</name>
</gene>
<organism evidence="1 2">
    <name type="scientific">Insolitispirillum peregrinum</name>
    <dbReference type="NCBI Taxonomy" id="80876"/>
    <lineage>
        <taxon>Bacteria</taxon>
        <taxon>Pseudomonadati</taxon>
        <taxon>Pseudomonadota</taxon>
        <taxon>Alphaproteobacteria</taxon>
        <taxon>Rhodospirillales</taxon>
        <taxon>Novispirillaceae</taxon>
        <taxon>Insolitispirillum</taxon>
    </lineage>
</organism>
<dbReference type="STRING" id="80876.SAMN05421779_102242"/>
<dbReference type="AlphaFoldDB" id="A0A1N7JGL0"/>
<evidence type="ECO:0000313" key="2">
    <source>
        <dbReference type="Proteomes" id="UP000185678"/>
    </source>
</evidence>
<proteinExistence type="predicted"/>
<reference evidence="1 2" key="1">
    <citation type="submission" date="2017-01" db="EMBL/GenBank/DDBJ databases">
        <authorList>
            <person name="Mah S.A."/>
            <person name="Swanson W.J."/>
            <person name="Moy G.W."/>
            <person name="Vacquier V.D."/>
        </authorList>
    </citation>
    <scope>NUCLEOTIDE SEQUENCE [LARGE SCALE GENOMIC DNA]</scope>
    <source>
        <strain evidence="1 2">DSM 11589</strain>
    </source>
</reference>
<dbReference type="PANTHER" id="PTHR35564">
    <property type="match status" value="1"/>
</dbReference>
<name>A0A1N7JGL0_9PROT</name>
<dbReference type="InterPro" id="IPR010732">
    <property type="entry name" value="T6SS_TssG-like"/>
</dbReference>
<dbReference type="EMBL" id="FTOA01000002">
    <property type="protein sequence ID" value="SIS48503.1"/>
    <property type="molecule type" value="Genomic_DNA"/>
</dbReference>
<keyword evidence="2" id="KW-1185">Reference proteome</keyword>
<accession>A0A1N7JGL0</accession>
<evidence type="ECO:0000313" key="1">
    <source>
        <dbReference type="EMBL" id="SIS48503.1"/>
    </source>
</evidence>
<dbReference type="OrthoDB" id="1523296at2"/>
<protein>
    <submittedName>
        <fullName evidence="1">Type VI secretion system protein ImpH</fullName>
    </submittedName>
</protein>
<dbReference type="NCBIfam" id="TIGR03347">
    <property type="entry name" value="VI_chp_1"/>
    <property type="match status" value="1"/>
</dbReference>
<dbReference type="Proteomes" id="UP000185678">
    <property type="component" value="Unassembled WGS sequence"/>
</dbReference>
<dbReference type="RefSeq" id="WP_076399138.1">
    <property type="nucleotide sequence ID" value="NZ_FTOA01000002.1"/>
</dbReference>